<dbReference type="EMBL" id="KN837196">
    <property type="protein sequence ID" value="KIJ34737.1"/>
    <property type="molecule type" value="Genomic_DNA"/>
</dbReference>
<dbReference type="Proteomes" id="UP000054279">
    <property type="component" value="Unassembled WGS sequence"/>
</dbReference>
<dbReference type="PANTHER" id="PTHR10039">
    <property type="entry name" value="AMELOGENIN"/>
    <property type="match status" value="1"/>
</dbReference>
<dbReference type="Gene3D" id="3.40.50.300">
    <property type="entry name" value="P-loop containing nucleotide triphosphate hydrolases"/>
    <property type="match status" value="1"/>
</dbReference>
<accession>A0A0C9UZK0</accession>
<evidence type="ECO:0000313" key="4">
    <source>
        <dbReference type="Proteomes" id="UP000054279"/>
    </source>
</evidence>
<name>A0A0C9UZK0_SPHS4</name>
<dbReference type="OrthoDB" id="5967843at2759"/>
<evidence type="ECO:0000256" key="1">
    <source>
        <dbReference type="ARBA" id="ARBA00022737"/>
    </source>
</evidence>
<feature type="domain" description="Nephrocystin 3-like N-terminal" evidence="2">
    <location>
        <begin position="45"/>
        <end position="202"/>
    </location>
</feature>
<dbReference type="SUPFAM" id="SSF52540">
    <property type="entry name" value="P-loop containing nucleoside triphosphate hydrolases"/>
    <property type="match status" value="1"/>
</dbReference>
<dbReference type="Pfam" id="PF24883">
    <property type="entry name" value="NPHP3_N"/>
    <property type="match status" value="1"/>
</dbReference>
<evidence type="ECO:0000313" key="3">
    <source>
        <dbReference type="EMBL" id="KIJ34737.1"/>
    </source>
</evidence>
<protein>
    <recommendedName>
        <fullName evidence="2">Nephrocystin 3-like N-terminal domain-containing protein</fullName>
    </recommendedName>
</protein>
<sequence>MDGGRNIVDNKDYLIANYSVPDAGYNRQGLRHQCMPDTREDVISTIMQWATNENSLPICWLNGPAGFDKSAIVQTVAERLAVRGTLAASFFFLRGAGLRTEFKRVLTTLAYHMSVSLPATKSVIQEALQRDPALPNYSIQDQFQQLIIAPVLRLIGQNLPNVVVIDALDECSETKSIEAFISLLVSLSSNNSFPLRFLLASRGEDHIQDVFGGPDAKSVTKTLELEQFNSVDDIHTFMKSSFANFRNQHSRVFQGVSEQWPSSEQLTELSNKSSGVFIFAATVVSFITEGRGSPQQKLEQVLKTHTGLDPLYSQVLNAASWHGDLNKVLAVIILLYEQLSIVALSDLIEIRVIDIVSCLLEIQSIVKIPVTNDGIVQLNHASLRDFLLEKKISKEYHIQAPFYHAILFKHCLTRMTRTLKHNKFPWDLATRYACRRWYYHLRDAIAQETLSRSAEPLDTDLQVFLRSEALEPWINITIIAKQNTTVEDIFRGIESQSKVDCSAVFHQIFSTEISPHTEVTWLSKKTVISTSGIYMHYSQSPLISPD</sequence>
<reference evidence="3 4" key="1">
    <citation type="submission" date="2014-06" db="EMBL/GenBank/DDBJ databases">
        <title>Evolutionary Origins and Diversification of the Mycorrhizal Mutualists.</title>
        <authorList>
            <consortium name="DOE Joint Genome Institute"/>
            <consortium name="Mycorrhizal Genomics Consortium"/>
            <person name="Kohler A."/>
            <person name="Kuo A."/>
            <person name="Nagy L.G."/>
            <person name="Floudas D."/>
            <person name="Copeland A."/>
            <person name="Barry K.W."/>
            <person name="Cichocki N."/>
            <person name="Veneault-Fourrey C."/>
            <person name="LaButti K."/>
            <person name="Lindquist E.A."/>
            <person name="Lipzen A."/>
            <person name="Lundell T."/>
            <person name="Morin E."/>
            <person name="Murat C."/>
            <person name="Riley R."/>
            <person name="Ohm R."/>
            <person name="Sun H."/>
            <person name="Tunlid A."/>
            <person name="Henrissat B."/>
            <person name="Grigoriev I.V."/>
            <person name="Hibbett D.S."/>
            <person name="Martin F."/>
        </authorList>
    </citation>
    <scope>NUCLEOTIDE SEQUENCE [LARGE SCALE GENOMIC DNA]</scope>
    <source>
        <strain evidence="3 4">SS14</strain>
    </source>
</reference>
<gene>
    <name evidence="3" type="ORF">M422DRAFT_181641</name>
</gene>
<keyword evidence="1" id="KW-0677">Repeat</keyword>
<dbReference type="HOGENOM" id="CLU_000288_6_10_1"/>
<evidence type="ECO:0000259" key="2">
    <source>
        <dbReference type="Pfam" id="PF24883"/>
    </source>
</evidence>
<keyword evidence="4" id="KW-1185">Reference proteome</keyword>
<dbReference type="PANTHER" id="PTHR10039:SF17">
    <property type="entry name" value="FUNGAL STAND N-TERMINAL GOODBYE DOMAIN-CONTAINING PROTEIN-RELATED"/>
    <property type="match status" value="1"/>
</dbReference>
<organism evidence="3 4">
    <name type="scientific">Sphaerobolus stellatus (strain SS14)</name>
    <dbReference type="NCBI Taxonomy" id="990650"/>
    <lineage>
        <taxon>Eukaryota</taxon>
        <taxon>Fungi</taxon>
        <taxon>Dikarya</taxon>
        <taxon>Basidiomycota</taxon>
        <taxon>Agaricomycotina</taxon>
        <taxon>Agaricomycetes</taxon>
        <taxon>Phallomycetidae</taxon>
        <taxon>Geastrales</taxon>
        <taxon>Sphaerobolaceae</taxon>
        <taxon>Sphaerobolus</taxon>
    </lineage>
</organism>
<dbReference type="InterPro" id="IPR027417">
    <property type="entry name" value="P-loop_NTPase"/>
</dbReference>
<proteinExistence type="predicted"/>
<dbReference type="AlphaFoldDB" id="A0A0C9UZK0"/>
<dbReference type="InterPro" id="IPR056884">
    <property type="entry name" value="NPHP3-like_N"/>
</dbReference>